<proteinExistence type="predicted"/>
<sequence>MKTVFFRWSGFRERRMIRFNSSNIIGSLKNIKKIHFSESGQRILEDSLKIYHIATFCGSSISNSFVFKKMSKEKNVFGKQLIVTDLISHVIIVLEIKVHNFGRKV</sequence>
<protein>
    <submittedName>
        <fullName evidence="1">Uncharacterized protein</fullName>
    </submittedName>
</protein>
<comment type="caution">
    <text evidence="1">The sequence shown here is derived from an EMBL/GenBank/DDBJ whole genome shotgun (WGS) entry which is preliminary data.</text>
</comment>
<keyword evidence="2" id="KW-1185">Reference proteome</keyword>
<name>A0A4Y2UWC0_ARAVE</name>
<accession>A0A4Y2UWC0</accession>
<reference evidence="1 2" key="1">
    <citation type="journal article" date="2019" name="Sci. Rep.">
        <title>Orb-weaving spider Araneus ventricosus genome elucidates the spidroin gene catalogue.</title>
        <authorList>
            <person name="Kono N."/>
            <person name="Nakamura H."/>
            <person name="Ohtoshi R."/>
            <person name="Moran D.A.P."/>
            <person name="Shinohara A."/>
            <person name="Yoshida Y."/>
            <person name="Fujiwara M."/>
            <person name="Mori M."/>
            <person name="Tomita M."/>
            <person name="Arakawa K."/>
        </authorList>
    </citation>
    <scope>NUCLEOTIDE SEQUENCE [LARGE SCALE GENOMIC DNA]</scope>
</reference>
<evidence type="ECO:0000313" key="2">
    <source>
        <dbReference type="Proteomes" id="UP000499080"/>
    </source>
</evidence>
<dbReference type="AlphaFoldDB" id="A0A4Y2UWC0"/>
<gene>
    <name evidence="1" type="ORF">AVEN_217322_1</name>
</gene>
<organism evidence="1 2">
    <name type="scientific">Araneus ventricosus</name>
    <name type="common">Orbweaver spider</name>
    <name type="synonym">Epeira ventricosa</name>
    <dbReference type="NCBI Taxonomy" id="182803"/>
    <lineage>
        <taxon>Eukaryota</taxon>
        <taxon>Metazoa</taxon>
        <taxon>Ecdysozoa</taxon>
        <taxon>Arthropoda</taxon>
        <taxon>Chelicerata</taxon>
        <taxon>Arachnida</taxon>
        <taxon>Araneae</taxon>
        <taxon>Araneomorphae</taxon>
        <taxon>Entelegynae</taxon>
        <taxon>Araneoidea</taxon>
        <taxon>Araneidae</taxon>
        <taxon>Araneus</taxon>
    </lineage>
</organism>
<evidence type="ECO:0000313" key="1">
    <source>
        <dbReference type="EMBL" id="GBO17173.1"/>
    </source>
</evidence>
<dbReference type="EMBL" id="BGPR01040966">
    <property type="protein sequence ID" value="GBO17173.1"/>
    <property type="molecule type" value="Genomic_DNA"/>
</dbReference>
<dbReference type="Proteomes" id="UP000499080">
    <property type="component" value="Unassembled WGS sequence"/>
</dbReference>